<organism evidence="13">
    <name type="scientific">marine metagenome</name>
    <dbReference type="NCBI Taxonomy" id="408172"/>
    <lineage>
        <taxon>unclassified sequences</taxon>
        <taxon>metagenomes</taxon>
        <taxon>ecological metagenomes</taxon>
    </lineage>
</organism>
<dbReference type="Pfam" id="PF13361">
    <property type="entry name" value="UvrD_C"/>
    <property type="match status" value="1"/>
</dbReference>
<evidence type="ECO:0000256" key="8">
    <source>
        <dbReference type="ARBA" id="ARBA00034617"/>
    </source>
</evidence>
<dbReference type="GO" id="GO:0033202">
    <property type="term" value="C:DNA helicase complex"/>
    <property type="evidence" value="ECO:0007669"/>
    <property type="project" value="TreeGrafter"/>
</dbReference>
<comment type="catalytic activity">
    <reaction evidence="8">
        <text>Couples ATP hydrolysis with the unwinding of duplex DNA by translocating in the 3'-5' direction.</text>
        <dbReference type="EC" id="5.6.2.4"/>
    </reaction>
</comment>
<keyword evidence="7" id="KW-0413">Isomerase</keyword>
<dbReference type="GO" id="GO:0005829">
    <property type="term" value="C:cytosol"/>
    <property type="evidence" value="ECO:0007669"/>
    <property type="project" value="TreeGrafter"/>
</dbReference>
<accession>A0A381UWH0</accession>
<dbReference type="Gene3D" id="1.10.486.10">
    <property type="entry name" value="PCRA, domain 4"/>
    <property type="match status" value="1"/>
</dbReference>
<sequence length="704" mass="80827">VLIFAGAGSGKTRVLTHKLYYLVQEGLFEPEDILAVTFTNKAAEEMKNRVMKLLNRKRLSLSIGTFHSICARILREDITTIGFSQNFAIYDVQDQLALIKVLINELDISKNILTPNQVRNQISFLKNKMITPDMQARKARTIMEKNIVRIYSAYQKALKVNDALDFDDLLLYPLNIFKKKPTILKKYQKKWKYILVDEYQDTNRPQFHFLTQLAEKHQNICVVGDDDQSIYGWRGAEISNILDFEKFFSSCRVFTLEKNYRSTQQILDAATSVVMNNDRRSEKNLVAANGSGDSIGVMETVDEQEEASAIVSALEKEIKLKKRTFSEFAVLYRTNAQSRALEDSFRRMGIPYNIVGGIRFYDRKEVKIVLAYLRLVVNLKDTISLRRVVNFPARGIGAKTLDKCVEQSEKDNIELFDVLKKPNKMEIRGKQSEALSVFYELIKKYHSLREKLSASELAHSLVEEAGILKFFKESTDPEARERLDNVEELLTSIEEFCIRESDATLSRFLEDVSLLSDIDHWNDSDNRVTFMTVHSAKGLEFPVVFLAGMDDGLFPIYGSLDSKEELEEERRLFYVAMTRAEDRVFLLYSTNRRRMGSENVSGIPSRFISEIPEDYLERIHFSSAVTRKFVSGKREHDTRTEMIRTVTTFDDFVVGDMVEHSIFGVGKIMALSGSGENQRVGVVFKDGTRKKLIVKYANLKKITD</sequence>
<comment type="similarity">
    <text evidence="1">Belongs to the helicase family. UvrD subfamily.</text>
</comment>
<dbReference type="EC" id="5.6.2.4" evidence="9"/>
<proteinExistence type="inferred from homology"/>
<dbReference type="FunFam" id="1.10.486.10:FF:000003">
    <property type="entry name" value="ATP-dependent DNA helicase"/>
    <property type="match status" value="1"/>
</dbReference>
<dbReference type="GO" id="GO:0016787">
    <property type="term" value="F:hydrolase activity"/>
    <property type="evidence" value="ECO:0007669"/>
    <property type="project" value="UniProtKB-KW"/>
</dbReference>
<evidence type="ECO:0000256" key="4">
    <source>
        <dbReference type="ARBA" id="ARBA00022806"/>
    </source>
</evidence>
<dbReference type="Gene3D" id="3.40.50.300">
    <property type="entry name" value="P-loop containing nucleotide triphosphate hydrolases"/>
    <property type="match status" value="2"/>
</dbReference>
<dbReference type="Gene3D" id="1.10.10.160">
    <property type="match status" value="1"/>
</dbReference>
<dbReference type="Pfam" id="PF00580">
    <property type="entry name" value="UvrD-helicase"/>
    <property type="match status" value="1"/>
</dbReference>
<keyword evidence="4" id="KW-0347">Helicase</keyword>
<dbReference type="InterPro" id="IPR013986">
    <property type="entry name" value="DExx_box_DNA_helicase_dom_sf"/>
</dbReference>
<dbReference type="GO" id="GO:0043138">
    <property type="term" value="F:3'-5' DNA helicase activity"/>
    <property type="evidence" value="ECO:0007669"/>
    <property type="project" value="UniProtKB-EC"/>
</dbReference>
<dbReference type="PANTHER" id="PTHR11070:SF2">
    <property type="entry name" value="ATP-DEPENDENT DNA HELICASE SRS2"/>
    <property type="match status" value="1"/>
</dbReference>
<dbReference type="InterPro" id="IPR000212">
    <property type="entry name" value="DNA_helicase_UvrD/REP"/>
</dbReference>
<dbReference type="InterPro" id="IPR014016">
    <property type="entry name" value="UvrD-like_ATP-bd"/>
</dbReference>
<feature type="domain" description="UvrD-like helicase ATP-binding" evidence="11">
    <location>
        <begin position="1"/>
        <end position="263"/>
    </location>
</feature>
<protein>
    <recommendedName>
        <fullName evidence="9">DNA 3'-5' helicase</fullName>
        <ecNumber evidence="9">5.6.2.4</ecNumber>
    </recommendedName>
</protein>
<evidence type="ECO:0000313" key="13">
    <source>
        <dbReference type="EMBL" id="SVA32470.1"/>
    </source>
</evidence>
<evidence type="ECO:0000256" key="6">
    <source>
        <dbReference type="ARBA" id="ARBA00023125"/>
    </source>
</evidence>
<dbReference type="AlphaFoldDB" id="A0A381UWH0"/>
<gene>
    <name evidence="13" type="ORF">METZ01_LOCUS85324</name>
</gene>
<dbReference type="InterPro" id="IPR014017">
    <property type="entry name" value="DNA_helicase_UvrD-like_C"/>
</dbReference>
<dbReference type="PANTHER" id="PTHR11070">
    <property type="entry name" value="UVRD / RECB / PCRA DNA HELICASE FAMILY MEMBER"/>
    <property type="match status" value="1"/>
</dbReference>
<keyword evidence="3" id="KW-0378">Hydrolase</keyword>
<dbReference type="PROSITE" id="PS51198">
    <property type="entry name" value="UVRD_HELICASE_ATP_BIND"/>
    <property type="match status" value="1"/>
</dbReference>
<dbReference type="PROSITE" id="PS51217">
    <property type="entry name" value="UVRD_HELICASE_CTER"/>
    <property type="match status" value="1"/>
</dbReference>
<evidence type="ECO:0000256" key="5">
    <source>
        <dbReference type="ARBA" id="ARBA00022840"/>
    </source>
</evidence>
<evidence type="ECO:0000259" key="11">
    <source>
        <dbReference type="PROSITE" id="PS51198"/>
    </source>
</evidence>
<dbReference type="GO" id="GO:0003677">
    <property type="term" value="F:DNA binding"/>
    <property type="evidence" value="ECO:0007669"/>
    <property type="project" value="UniProtKB-KW"/>
</dbReference>
<dbReference type="SUPFAM" id="SSF52540">
    <property type="entry name" value="P-loop containing nucleoside triphosphate hydrolases"/>
    <property type="match status" value="1"/>
</dbReference>
<keyword evidence="6" id="KW-0238">DNA-binding</keyword>
<dbReference type="Pfam" id="PF21196">
    <property type="entry name" value="PcrA_UvrD_tudor"/>
    <property type="match status" value="1"/>
</dbReference>
<dbReference type="GO" id="GO:0005524">
    <property type="term" value="F:ATP binding"/>
    <property type="evidence" value="ECO:0007669"/>
    <property type="project" value="UniProtKB-KW"/>
</dbReference>
<keyword evidence="2" id="KW-0547">Nucleotide-binding</keyword>
<dbReference type="InterPro" id="IPR027417">
    <property type="entry name" value="P-loop_NTPase"/>
</dbReference>
<name>A0A381UWH0_9ZZZZ</name>
<feature type="non-terminal residue" evidence="13">
    <location>
        <position position="1"/>
    </location>
</feature>
<reference evidence="13" key="1">
    <citation type="submission" date="2018-05" db="EMBL/GenBank/DDBJ databases">
        <authorList>
            <person name="Lanie J.A."/>
            <person name="Ng W.-L."/>
            <person name="Kazmierczak K.M."/>
            <person name="Andrzejewski T.M."/>
            <person name="Davidsen T.M."/>
            <person name="Wayne K.J."/>
            <person name="Tettelin H."/>
            <person name="Glass J.I."/>
            <person name="Rusch D."/>
            <person name="Podicherti R."/>
            <person name="Tsui H.-C.T."/>
            <person name="Winkler M.E."/>
        </authorList>
    </citation>
    <scope>NUCLEOTIDE SEQUENCE</scope>
</reference>
<evidence type="ECO:0000256" key="2">
    <source>
        <dbReference type="ARBA" id="ARBA00022741"/>
    </source>
</evidence>
<dbReference type="CDD" id="cd17932">
    <property type="entry name" value="DEXQc_UvrD"/>
    <property type="match status" value="1"/>
</dbReference>
<evidence type="ECO:0000256" key="3">
    <source>
        <dbReference type="ARBA" id="ARBA00022801"/>
    </source>
</evidence>
<evidence type="ECO:0000256" key="9">
    <source>
        <dbReference type="ARBA" id="ARBA00034808"/>
    </source>
</evidence>
<dbReference type="GO" id="GO:0000725">
    <property type="term" value="P:recombinational repair"/>
    <property type="evidence" value="ECO:0007669"/>
    <property type="project" value="TreeGrafter"/>
</dbReference>
<comment type="catalytic activity">
    <reaction evidence="10">
        <text>ATP + H2O = ADP + phosphate + H(+)</text>
        <dbReference type="Rhea" id="RHEA:13065"/>
        <dbReference type="ChEBI" id="CHEBI:15377"/>
        <dbReference type="ChEBI" id="CHEBI:15378"/>
        <dbReference type="ChEBI" id="CHEBI:30616"/>
        <dbReference type="ChEBI" id="CHEBI:43474"/>
        <dbReference type="ChEBI" id="CHEBI:456216"/>
        <dbReference type="EC" id="5.6.2.4"/>
    </reaction>
</comment>
<evidence type="ECO:0000256" key="7">
    <source>
        <dbReference type="ARBA" id="ARBA00023235"/>
    </source>
</evidence>
<evidence type="ECO:0000256" key="1">
    <source>
        <dbReference type="ARBA" id="ARBA00009922"/>
    </source>
</evidence>
<evidence type="ECO:0000256" key="10">
    <source>
        <dbReference type="ARBA" id="ARBA00048988"/>
    </source>
</evidence>
<feature type="domain" description="UvrD-like helicase C-terminal" evidence="12">
    <location>
        <begin position="264"/>
        <end position="538"/>
    </location>
</feature>
<evidence type="ECO:0000259" key="12">
    <source>
        <dbReference type="PROSITE" id="PS51217"/>
    </source>
</evidence>
<keyword evidence="5" id="KW-0067">ATP-binding</keyword>
<dbReference type="EMBL" id="UINC01007286">
    <property type="protein sequence ID" value="SVA32470.1"/>
    <property type="molecule type" value="Genomic_DNA"/>
</dbReference>